<dbReference type="Proteomes" id="UP000597507">
    <property type="component" value="Unassembled WGS sequence"/>
</dbReference>
<comment type="caution">
    <text evidence="1">The sequence shown here is derived from an EMBL/GenBank/DDBJ whole genome shotgun (WGS) entry which is preliminary data.</text>
</comment>
<evidence type="ECO:0000313" key="2">
    <source>
        <dbReference type="Proteomes" id="UP000597507"/>
    </source>
</evidence>
<dbReference type="AlphaFoldDB" id="A0A8J3ECL1"/>
<keyword evidence="2" id="KW-1185">Reference proteome</keyword>
<reference evidence="1 2" key="1">
    <citation type="journal article" date="2014" name="Int. J. Syst. Evol. Microbiol.">
        <title>Complete genome sequence of Corynebacterium casei LMG S-19264T (=DSM 44701T), isolated from a smear-ripened cheese.</title>
        <authorList>
            <consortium name="US DOE Joint Genome Institute (JGI-PGF)"/>
            <person name="Walter F."/>
            <person name="Albersmeier A."/>
            <person name="Kalinowski J."/>
            <person name="Ruckert C."/>
        </authorList>
    </citation>
    <scope>NUCLEOTIDE SEQUENCE [LARGE SCALE GENOMIC DNA]</scope>
    <source>
        <strain evidence="1 2">CGMCC 1.16330</strain>
    </source>
</reference>
<dbReference type="RefSeq" id="WP_188900689.1">
    <property type="nucleotide sequence ID" value="NZ_BMKS01000006.1"/>
</dbReference>
<proteinExistence type="predicted"/>
<evidence type="ECO:0000313" key="1">
    <source>
        <dbReference type="EMBL" id="GGG36333.1"/>
    </source>
</evidence>
<name>A0A8J3ECL1_9PROT</name>
<protein>
    <submittedName>
        <fullName evidence="1">Uncharacterized protein</fullName>
    </submittedName>
</protein>
<accession>A0A8J3ECL1</accession>
<organism evidence="1 2">
    <name type="scientific">Caldovatus sediminis</name>
    <dbReference type="NCBI Taxonomy" id="2041189"/>
    <lineage>
        <taxon>Bacteria</taxon>
        <taxon>Pseudomonadati</taxon>
        <taxon>Pseudomonadota</taxon>
        <taxon>Alphaproteobacteria</taxon>
        <taxon>Acetobacterales</taxon>
        <taxon>Roseomonadaceae</taxon>
        <taxon>Caldovatus</taxon>
    </lineage>
</organism>
<sequence>MPIYHLVPVASLLRDRAWIASAHQGPCCVCAPSEALARRFAGEAFRVPVPGAARQAAVAAATPWSERRLVGARELASPEDVEPPPLGTIFVPADPDRPDGAFVALGRL</sequence>
<dbReference type="EMBL" id="BMKS01000006">
    <property type="protein sequence ID" value="GGG36333.1"/>
    <property type="molecule type" value="Genomic_DNA"/>
</dbReference>
<gene>
    <name evidence="1" type="ORF">GCM10010964_25280</name>
</gene>